<proteinExistence type="predicted"/>
<dbReference type="EMBL" id="GBRH01267935">
    <property type="protein sequence ID" value="JAD29960.1"/>
    <property type="molecule type" value="Transcribed_RNA"/>
</dbReference>
<protein>
    <submittedName>
        <fullName evidence="1">Uncharacterized protein</fullName>
    </submittedName>
</protein>
<dbReference type="AlphaFoldDB" id="A0A0A8YZN3"/>
<reference evidence="1" key="2">
    <citation type="journal article" date="2015" name="Data Brief">
        <title>Shoot transcriptome of the giant reed, Arundo donax.</title>
        <authorList>
            <person name="Barrero R.A."/>
            <person name="Guerrero F.D."/>
            <person name="Moolhuijzen P."/>
            <person name="Goolsby J.A."/>
            <person name="Tidwell J."/>
            <person name="Bellgard S.E."/>
            <person name="Bellgard M.I."/>
        </authorList>
    </citation>
    <scope>NUCLEOTIDE SEQUENCE</scope>
    <source>
        <tissue evidence="1">Shoot tissue taken approximately 20 cm above the soil surface</tissue>
    </source>
</reference>
<reference evidence="1" key="1">
    <citation type="submission" date="2014-09" db="EMBL/GenBank/DDBJ databases">
        <authorList>
            <person name="Magalhaes I.L.F."/>
            <person name="Oliveira U."/>
            <person name="Santos F.R."/>
            <person name="Vidigal T.H.D.A."/>
            <person name="Brescovit A.D."/>
            <person name="Santos A.J."/>
        </authorList>
    </citation>
    <scope>NUCLEOTIDE SEQUENCE</scope>
    <source>
        <tissue evidence="1">Shoot tissue taken approximately 20 cm above the soil surface</tissue>
    </source>
</reference>
<accession>A0A0A8YZN3</accession>
<evidence type="ECO:0000313" key="1">
    <source>
        <dbReference type="EMBL" id="JAD29960.1"/>
    </source>
</evidence>
<sequence length="41" mass="4602">MTTSIHHPMVHRGLHFGSVHPKIGLHPICRSVIQPYIDMAS</sequence>
<name>A0A0A8YZN3_ARUDO</name>
<organism evidence="1">
    <name type="scientific">Arundo donax</name>
    <name type="common">Giant reed</name>
    <name type="synonym">Donax arundinaceus</name>
    <dbReference type="NCBI Taxonomy" id="35708"/>
    <lineage>
        <taxon>Eukaryota</taxon>
        <taxon>Viridiplantae</taxon>
        <taxon>Streptophyta</taxon>
        <taxon>Embryophyta</taxon>
        <taxon>Tracheophyta</taxon>
        <taxon>Spermatophyta</taxon>
        <taxon>Magnoliopsida</taxon>
        <taxon>Liliopsida</taxon>
        <taxon>Poales</taxon>
        <taxon>Poaceae</taxon>
        <taxon>PACMAD clade</taxon>
        <taxon>Arundinoideae</taxon>
        <taxon>Arundineae</taxon>
        <taxon>Arundo</taxon>
    </lineage>
</organism>